<feature type="compositionally biased region" description="Basic and acidic residues" evidence="1">
    <location>
        <begin position="664"/>
        <end position="684"/>
    </location>
</feature>
<feature type="compositionally biased region" description="Low complexity" evidence="1">
    <location>
        <begin position="377"/>
        <end position="395"/>
    </location>
</feature>
<reference evidence="2" key="2">
    <citation type="submission" date="2022-03" db="EMBL/GenBank/DDBJ databases">
        <title>Draft title - Genomic analysis of global carrot germplasm unveils the trajectory of domestication and the origin of high carotenoid orange carrot.</title>
        <authorList>
            <person name="Iorizzo M."/>
            <person name="Ellison S."/>
            <person name="Senalik D."/>
            <person name="Macko-Podgorni A."/>
            <person name="Grzebelus D."/>
            <person name="Bostan H."/>
            <person name="Rolling W."/>
            <person name="Curaba J."/>
            <person name="Simon P."/>
        </authorList>
    </citation>
    <scope>NUCLEOTIDE SEQUENCE</scope>
    <source>
        <tissue evidence="2">Leaf</tissue>
    </source>
</reference>
<evidence type="ECO:0000313" key="3">
    <source>
        <dbReference type="Proteomes" id="UP000077755"/>
    </source>
</evidence>
<dbReference type="PANTHER" id="PTHR33472">
    <property type="entry name" value="OS01G0106600 PROTEIN"/>
    <property type="match status" value="1"/>
</dbReference>
<dbReference type="PANTHER" id="PTHR33472:SF24">
    <property type="entry name" value="VEGETATIVE CELL WALL PROTEIN GP1-LIKE"/>
    <property type="match status" value="1"/>
</dbReference>
<feature type="compositionally biased region" description="Low complexity" evidence="1">
    <location>
        <begin position="324"/>
        <end position="351"/>
    </location>
</feature>
<feature type="compositionally biased region" description="Polar residues" evidence="1">
    <location>
        <begin position="72"/>
        <end position="92"/>
    </location>
</feature>
<feature type="compositionally biased region" description="Pro residues" evidence="1">
    <location>
        <begin position="60"/>
        <end position="69"/>
    </location>
</feature>
<feature type="compositionally biased region" description="Polar residues" evidence="1">
    <location>
        <begin position="454"/>
        <end position="466"/>
    </location>
</feature>
<accession>A0AAF1B3T6</accession>
<feature type="compositionally biased region" description="Polar residues" evidence="1">
    <location>
        <begin position="182"/>
        <end position="222"/>
    </location>
</feature>
<dbReference type="EMBL" id="CP093347">
    <property type="protein sequence ID" value="WOH02962.1"/>
    <property type="molecule type" value="Genomic_DNA"/>
</dbReference>
<sequence length="760" mass="82166">MFRFRLPWMMSAPAPPPAVTPSPPRAVAPSTTSQPQTRVEPNVNPTTPARRPFRLSGMAPAPPPPPPIQPIVESQSRSEPITITSTPQTLPQASPIWSPKISARQDPRPLAEVPPETKSQSENSFQAALPPPLSPQLSVVSRPPSPRQLPSQLPSPKSSPQPSSPGPISSKSRDASRPSSPVHAQQPHSPRQFQSSGRKSPVTSSPSLTAPIVQQTEGTATKSPPRAESPNIEPNINPTTPVRRPFRLPGIAPAQPPPSIQPTVQRESQTEPLAVPSGPAFPLQAPPLWSPKTSAVVDSDPIPQPEVSVETKSQSQDPSKPALPSETHSQTTSQHPSPSSSPTSAQPGATPQLPSQLSATPQPPSPWRILSKERDTSQLPSSKSSPQPSSPNRQQFQKSSQAETVQQPRSPSQLDFLPPKKTSPITSSPSLTATDAQQTERTTRLPSPPMMSTHLKSPQPSATSDKPLSPVSVKPHVAVSPPQSPEDQSKTKLTSTVTFKSPTKVAKSPKGDIEMVENTSLVAQEPKERPKTVHFPGASGLSPNSKEKLKVSSQTEQKQLKDQHMVSGKEAKIPKATSFEEKQTYTMPSQQTDIKSTVSESRKKPVISNKDQIPFQNSLRNDISMFAQKMAMAHTENSKVEQLASVVALVGKNKGASMKLGFESPKDEGSLKTEPVDGTKEKERNKRAKRKRSSNENDQENQITKAFINNNVQDINNSILMNSFITERNPGVHVTLIYDPTEPILLYDGKGSSEARKDTI</sequence>
<evidence type="ECO:0000256" key="1">
    <source>
        <dbReference type="SAM" id="MobiDB-lite"/>
    </source>
</evidence>
<organism evidence="2 3">
    <name type="scientific">Daucus carota subsp. sativus</name>
    <name type="common">Carrot</name>
    <dbReference type="NCBI Taxonomy" id="79200"/>
    <lineage>
        <taxon>Eukaryota</taxon>
        <taxon>Viridiplantae</taxon>
        <taxon>Streptophyta</taxon>
        <taxon>Embryophyta</taxon>
        <taxon>Tracheophyta</taxon>
        <taxon>Spermatophyta</taxon>
        <taxon>Magnoliopsida</taxon>
        <taxon>eudicotyledons</taxon>
        <taxon>Gunneridae</taxon>
        <taxon>Pentapetalae</taxon>
        <taxon>asterids</taxon>
        <taxon>campanulids</taxon>
        <taxon>Apiales</taxon>
        <taxon>Apiaceae</taxon>
        <taxon>Apioideae</taxon>
        <taxon>Scandiceae</taxon>
        <taxon>Daucinae</taxon>
        <taxon>Daucus</taxon>
        <taxon>Daucus sect. Daucus</taxon>
    </lineage>
</organism>
<keyword evidence="3" id="KW-1185">Reference proteome</keyword>
<feature type="compositionally biased region" description="Polar residues" evidence="1">
    <location>
        <begin position="34"/>
        <end position="47"/>
    </location>
</feature>
<feature type="compositionally biased region" description="Polar residues" evidence="1">
    <location>
        <begin position="117"/>
        <end position="126"/>
    </location>
</feature>
<feature type="compositionally biased region" description="Low complexity" evidence="1">
    <location>
        <begin position="135"/>
        <end position="156"/>
    </location>
</feature>
<dbReference type="Proteomes" id="UP000077755">
    <property type="component" value="Chromosome 5"/>
</dbReference>
<feature type="compositionally biased region" description="Low complexity" evidence="1">
    <location>
        <begin position="417"/>
        <end position="434"/>
    </location>
</feature>
<dbReference type="AlphaFoldDB" id="A0AAF1B3T6"/>
<proteinExistence type="predicted"/>
<feature type="compositionally biased region" description="Low complexity" evidence="1">
    <location>
        <begin position="230"/>
        <end position="241"/>
    </location>
</feature>
<feature type="region of interest" description="Disordered" evidence="1">
    <location>
        <begin position="1"/>
        <end position="613"/>
    </location>
</feature>
<feature type="compositionally biased region" description="Basic and acidic residues" evidence="1">
    <location>
        <begin position="558"/>
        <end position="583"/>
    </location>
</feature>
<name>A0AAF1B3T6_DAUCS</name>
<feature type="region of interest" description="Disordered" evidence="1">
    <location>
        <begin position="657"/>
        <end position="703"/>
    </location>
</feature>
<protein>
    <submittedName>
        <fullName evidence="2">Uncharacterized protein</fullName>
    </submittedName>
</protein>
<feature type="compositionally biased region" description="Pro residues" evidence="1">
    <location>
        <begin position="13"/>
        <end position="26"/>
    </location>
</feature>
<evidence type="ECO:0000313" key="2">
    <source>
        <dbReference type="EMBL" id="WOH02962.1"/>
    </source>
</evidence>
<feature type="compositionally biased region" description="Polar residues" evidence="1">
    <location>
        <begin position="396"/>
        <end position="413"/>
    </location>
</feature>
<feature type="compositionally biased region" description="Polar residues" evidence="1">
    <location>
        <begin position="584"/>
        <end position="599"/>
    </location>
</feature>
<feature type="compositionally biased region" description="Polar residues" evidence="1">
    <location>
        <begin position="491"/>
        <end position="501"/>
    </location>
</feature>
<reference evidence="2" key="1">
    <citation type="journal article" date="2016" name="Nat. Genet.">
        <title>A high-quality carrot genome assembly provides new insights into carotenoid accumulation and asterid genome evolution.</title>
        <authorList>
            <person name="Iorizzo M."/>
            <person name="Ellison S."/>
            <person name="Senalik D."/>
            <person name="Zeng P."/>
            <person name="Satapoomin P."/>
            <person name="Huang J."/>
            <person name="Bowman M."/>
            <person name="Iovene M."/>
            <person name="Sanseverino W."/>
            <person name="Cavagnaro P."/>
            <person name="Yildiz M."/>
            <person name="Macko-Podgorni A."/>
            <person name="Moranska E."/>
            <person name="Grzebelus E."/>
            <person name="Grzebelus D."/>
            <person name="Ashrafi H."/>
            <person name="Zheng Z."/>
            <person name="Cheng S."/>
            <person name="Spooner D."/>
            <person name="Van Deynze A."/>
            <person name="Simon P."/>
        </authorList>
    </citation>
    <scope>NUCLEOTIDE SEQUENCE</scope>
    <source>
        <tissue evidence="2">Leaf</tissue>
    </source>
</reference>
<gene>
    <name evidence="2" type="ORF">DCAR_0522352</name>
</gene>